<proteinExistence type="predicted"/>
<gene>
    <name evidence="1" type="ORF">E2C01_086209</name>
</gene>
<dbReference type="AlphaFoldDB" id="A0A5B7J366"/>
<protein>
    <submittedName>
        <fullName evidence="1">Uncharacterized protein</fullName>
    </submittedName>
</protein>
<evidence type="ECO:0000313" key="1">
    <source>
        <dbReference type="EMBL" id="MPC91190.1"/>
    </source>
</evidence>
<dbReference type="Proteomes" id="UP000324222">
    <property type="component" value="Unassembled WGS sequence"/>
</dbReference>
<sequence>MSIHADKAQDERGGAETKGSYAQTFLRFTSTISKGFVLTDTRFLRQSDKISSLASEYGPKPRMNKDE</sequence>
<comment type="caution">
    <text evidence="1">The sequence shown here is derived from an EMBL/GenBank/DDBJ whole genome shotgun (WGS) entry which is preliminary data.</text>
</comment>
<organism evidence="1 2">
    <name type="scientific">Portunus trituberculatus</name>
    <name type="common">Swimming crab</name>
    <name type="synonym">Neptunus trituberculatus</name>
    <dbReference type="NCBI Taxonomy" id="210409"/>
    <lineage>
        <taxon>Eukaryota</taxon>
        <taxon>Metazoa</taxon>
        <taxon>Ecdysozoa</taxon>
        <taxon>Arthropoda</taxon>
        <taxon>Crustacea</taxon>
        <taxon>Multicrustacea</taxon>
        <taxon>Malacostraca</taxon>
        <taxon>Eumalacostraca</taxon>
        <taxon>Eucarida</taxon>
        <taxon>Decapoda</taxon>
        <taxon>Pleocyemata</taxon>
        <taxon>Brachyura</taxon>
        <taxon>Eubrachyura</taxon>
        <taxon>Portunoidea</taxon>
        <taxon>Portunidae</taxon>
        <taxon>Portuninae</taxon>
        <taxon>Portunus</taxon>
    </lineage>
</organism>
<dbReference type="EMBL" id="VSRR010086905">
    <property type="protein sequence ID" value="MPC91190.1"/>
    <property type="molecule type" value="Genomic_DNA"/>
</dbReference>
<keyword evidence="2" id="KW-1185">Reference proteome</keyword>
<name>A0A5B7J366_PORTR</name>
<accession>A0A5B7J366</accession>
<reference evidence="1 2" key="1">
    <citation type="submission" date="2019-05" db="EMBL/GenBank/DDBJ databases">
        <title>Another draft genome of Portunus trituberculatus and its Hox gene families provides insights of decapod evolution.</title>
        <authorList>
            <person name="Jeong J.-H."/>
            <person name="Song I."/>
            <person name="Kim S."/>
            <person name="Choi T."/>
            <person name="Kim D."/>
            <person name="Ryu S."/>
            <person name="Kim W."/>
        </authorList>
    </citation>
    <scope>NUCLEOTIDE SEQUENCE [LARGE SCALE GENOMIC DNA]</scope>
    <source>
        <tissue evidence="1">Muscle</tissue>
    </source>
</reference>
<evidence type="ECO:0000313" key="2">
    <source>
        <dbReference type="Proteomes" id="UP000324222"/>
    </source>
</evidence>